<evidence type="ECO:0000256" key="1">
    <source>
        <dbReference type="ARBA" id="ARBA00004141"/>
    </source>
</evidence>
<keyword evidence="5" id="KW-1133">Transmembrane helix</keyword>
<dbReference type="Gene3D" id="3.50.50.60">
    <property type="entry name" value="FAD/NAD(P)-binding domain"/>
    <property type="match status" value="1"/>
</dbReference>
<protein>
    <recommendedName>
        <fullName evidence="11">Choline dehydrogenase</fullName>
    </recommendedName>
</protein>
<dbReference type="AlphaFoldDB" id="A0A9P9KNW8"/>
<organism evidence="9 10">
    <name type="scientific">Fusarium redolens</name>
    <dbReference type="NCBI Taxonomy" id="48865"/>
    <lineage>
        <taxon>Eukaryota</taxon>
        <taxon>Fungi</taxon>
        <taxon>Dikarya</taxon>
        <taxon>Ascomycota</taxon>
        <taxon>Pezizomycotina</taxon>
        <taxon>Sordariomycetes</taxon>
        <taxon>Hypocreomycetidae</taxon>
        <taxon>Hypocreales</taxon>
        <taxon>Nectriaceae</taxon>
        <taxon>Fusarium</taxon>
        <taxon>Fusarium redolens species complex</taxon>
    </lineage>
</organism>
<dbReference type="Pfam" id="PF07690">
    <property type="entry name" value="MFS_1"/>
    <property type="match status" value="1"/>
</dbReference>
<dbReference type="Gene3D" id="1.20.1250.20">
    <property type="entry name" value="MFS general substrate transporter like domains"/>
    <property type="match status" value="1"/>
</dbReference>
<dbReference type="InterPro" id="IPR000172">
    <property type="entry name" value="GMC_OxRdtase_N"/>
</dbReference>
<dbReference type="Pfam" id="PF05199">
    <property type="entry name" value="GMC_oxred_C"/>
    <property type="match status" value="1"/>
</dbReference>
<feature type="signal peptide" evidence="6">
    <location>
        <begin position="1"/>
        <end position="16"/>
    </location>
</feature>
<feature type="domain" description="Glucose-methanol-choline oxidoreductase N-terminal" evidence="7">
    <location>
        <begin position="42"/>
        <end position="352"/>
    </location>
</feature>
<keyword evidence="5" id="KW-0812">Transmembrane</keyword>
<feature type="transmembrane region" description="Helical" evidence="5">
    <location>
        <begin position="778"/>
        <end position="796"/>
    </location>
</feature>
<dbReference type="Proteomes" id="UP000720189">
    <property type="component" value="Unassembled WGS sequence"/>
</dbReference>
<feature type="chain" id="PRO_5040124945" description="Choline dehydrogenase" evidence="6">
    <location>
        <begin position="17"/>
        <end position="1124"/>
    </location>
</feature>
<dbReference type="Pfam" id="PF00732">
    <property type="entry name" value="GMC_oxred_N"/>
    <property type="match status" value="1"/>
</dbReference>
<keyword evidence="10" id="KW-1185">Reference proteome</keyword>
<comment type="similarity">
    <text evidence="2">Belongs to the GMC oxidoreductase family.</text>
</comment>
<feature type="transmembrane region" description="Helical" evidence="5">
    <location>
        <begin position="834"/>
        <end position="855"/>
    </location>
</feature>
<name>A0A9P9KNW8_FUSRE</name>
<feature type="transmembrane region" description="Helical" evidence="5">
    <location>
        <begin position="1008"/>
        <end position="1031"/>
    </location>
</feature>
<keyword evidence="6" id="KW-0732">Signal</keyword>
<dbReference type="OrthoDB" id="269227at2759"/>
<dbReference type="SUPFAM" id="SSF54373">
    <property type="entry name" value="FAD-linked reductases, C-terminal domain"/>
    <property type="match status" value="1"/>
</dbReference>
<feature type="transmembrane region" description="Helical" evidence="5">
    <location>
        <begin position="802"/>
        <end position="822"/>
    </location>
</feature>
<feature type="transmembrane region" description="Helical" evidence="5">
    <location>
        <begin position="982"/>
        <end position="1002"/>
    </location>
</feature>
<reference evidence="9" key="1">
    <citation type="journal article" date="2021" name="Nat. Commun.">
        <title>Genetic determinants of endophytism in the Arabidopsis root mycobiome.</title>
        <authorList>
            <person name="Mesny F."/>
            <person name="Miyauchi S."/>
            <person name="Thiergart T."/>
            <person name="Pickel B."/>
            <person name="Atanasova L."/>
            <person name="Karlsson M."/>
            <person name="Huettel B."/>
            <person name="Barry K.W."/>
            <person name="Haridas S."/>
            <person name="Chen C."/>
            <person name="Bauer D."/>
            <person name="Andreopoulos W."/>
            <person name="Pangilinan J."/>
            <person name="LaButti K."/>
            <person name="Riley R."/>
            <person name="Lipzen A."/>
            <person name="Clum A."/>
            <person name="Drula E."/>
            <person name="Henrissat B."/>
            <person name="Kohler A."/>
            <person name="Grigoriev I.V."/>
            <person name="Martin F.M."/>
            <person name="Hacquard S."/>
        </authorList>
    </citation>
    <scope>NUCLEOTIDE SEQUENCE</scope>
    <source>
        <strain evidence="9">MPI-CAGE-AT-0023</strain>
    </source>
</reference>
<feature type="transmembrane region" description="Helical" evidence="5">
    <location>
        <begin position="753"/>
        <end position="771"/>
    </location>
</feature>
<keyword evidence="5" id="KW-0472">Membrane</keyword>
<feature type="domain" description="Glucose-methanol-choline oxidoreductase C-terminal" evidence="8">
    <location>
        <begin position="461"/>
        <end position="592"/>
    </location>
</feature>
<feature type="region of interest" description="Disordered" evidence="4">
    <location>
        <begin position="672"/>
        <end position="692"/>
    </location>
</feature>
<dbReference type="SUPFAM" id="SSF103473">
    <property type="entry name" value="MFS general substrate transporter"/>
    <property type="match status" value="1"/>
</dbReference>
<sequence>MHVLPVLCSLLVSALAEDVPPQFDDGQLTGNGFGIPGINATYDYVIVGGGTAGALAAARLTEHSNATVALVEAGGFYELSNGNVSQLPFRINDWKGSGGPSSWQPLIDWGYFTQPQNNGKKIHYAQGRTFGGSSARNLMMFNRPTKGAYKHWAEKVGDDAYTWENMLKFNQRTMKFSDNSQHRPQNATPLYDTAAFSKEGGPLHLTFPGYVFPVSWDAIKAFEALGFKEIPSFTAGVLQGWGWWQFSINPETGLRDSSESSFLQQSLGRPGLTTYINTMARKILFSGTKAIGVTVDNYGQQSFNLTARKEVIVAAGLWSSPQLLMVSGIGPEETLKKFDIPVLSNLQGVGQGTHDSAAVHGPIWEIEGISTGGWKQPSKMREAITEFNQHKQGPLTNGGVDVGAFEKVPLANLSKRAQEDLAQYPEDWPEVEFIMQMVDPPAGATGKNYAAMTIRMVGTVSRGNMTISSASNLDPPIIDPNWLRADTDKEVALYALRRARQLWEHIPSRIGKEIYPGANITSDEHLLDLTYDNLDPTHHGTASCNMGKAGDSSAVVDSKGRVFGIKNLRIIDSSTMPLTPPGHTMGPTYGNAEKLVQDILNAYHGLEYQTRLVDVQGGRPCKVPRIYTAIYSTLLQHVRAAIATQDRHLKGNLMAESEKQERSQDGPILRSSFQQDENSAEQASHSTDQTVSDMAIGDDHRKKLGVLWGSALLQLPLWGFNLSYGIFEEYWTSNWTLDGDLSITGTVGTTSNGVMYISMPFLFAIFTRYWAHHRLKAELVGLVIAFLGFILSSFSTHVWHLMVTQGVMAAFGCTLVYSPATCSLGEWYATGNRAIAYGIILSCRNIVGSACPFLLRYLLDQYGFRWTIRIWAFILAGSGLLSIFLVPTHPSKLLAREGKPPRIPWTFLKHRGIYTYFIAVMVQSSGYCLPQTYLPTFAREFNGASQAISTLLLTLHNIPGILSCFFFGWLTDNKYHQFSATTITCLSAFASSASVLLLWGLSVDGSPALTLVFAIVFGFFAGGYSATWGGITKELEGEAEEHNETIDSSLTYGLLNGARGIGFVSGGLVSIPLLSAGDTGWGGRFGYGTKYGPLMVFTGIAVAFGGLGLIRTARVLSNKSSTSG</sequence>
<comment type="subcellular location">
    <subcellularLocation>
        <location evidence="1">Membrane</location>
        <topology evidence="1">Multi-pass membrane protein</topology>
    </subcellularLocation>
</comment>
<evidence type="ECO:0000256" key="2">
    <source>
        <dbReference type="ARBA" id="ARBA00010790"/>
    </source>
</evidence>
<feature type="transmembrane region" description="Helical" evidence="5">
    <location>
        <begin position="867"/>
        <end position="886"/>
    </location>
</feature>
<proteinExistence type="inferred from homology"/>
<feature type="transmembrane region" description="Helical" evidence="5">
    <location>
        <begin position="1091"/>
        <end position="1110"/>
    </location>
</feature>
<evidence type="ECO:0000256" key="5">
    <source>
        <dbReference type="SAM" id="Phobius"/>
    </source>
</evidence>
<dbReference type="GO" id="GO:0050660">
    <property type="term" value="F:flavin adenine dinucleotide binding"/>
    <property type="evidence" value="ECO:0007669"/>
    <property type="project" value="InterPro"/>
</dbReference>
<dbReference type="RefSeq" id="XP_046054426.1">
    <property type="nucleotide sequence ID" value="XM_046197031.1"/>
</dbReference>
<evidence type="ECO:0008006" key="11">
    <source>
        <dbReference type="Google" id="ProtNLM"/>
    </source>
</evidence>
<dbReference type="Gene3D" id="3.30.560.10">
    <property type="entry name" value="Glucose Oxidase, domain 3"/>
    <property type="match status" value="1"/>
</dbReference>
<evidence type="ECO:0000256" key="4">
    <source>
        <dbReference type="SAM" id="MobiDB-lite"/>
    </source>
</evidence>
<dbReference type="InterPro" id="IPR036259">
    <property type="entry name" value="MFS_trans_sf"/>
</dbReference>
<dbReference type="InterPro" id="IPR012132">
    <property type="entry name" value="GMC_OxRdtase"/>
</dbReference>
<feature type="transmembrane region" description="Helical" evidence="5">
    <location>
        <begin position="913"/>
        <end position="934"/>
    </location>
</feature>
<dbReference type="SUPFAM" id="SSF51905">
    <property type="entry name" value="FAD/NAD(P)-binding domain"/>
    <property type="match status" value="1"/>
</dbReference>
<dbReference type="PANTHER" id="PTHR11552">
    <property type="entry name" value="GLUCOSE-METHANOL-CHOLINE GMC OXIDOREDUCTASE"/>
    <property type="match status" value="1"/>
</dbReference>
<keyword evidence="3" id="KW-0325">Glycoprotein</keyword>
<evidence type="ECO:0000259" key="8">
    <source>
        <dbReference type="Pfam" id="PF05199"/>
    </source>
</evidence>
<feature type="transmembrane region" description="Helical" evidence="5">
    <location>
        <begin position="1052"/>
        <end position="1071"/>
    </location>
</feature>
<gene>
    <name evidence="9" type="ORF">BKA55DRAFT_636660</name>
</gene>
<dbReference type="InterPro" id="IPR007867">
    <property type="entry name" value="GMC_OxRtase_C"/>
</dbReference>
<evidence type="ECO:0000259" key="7">
    <source>
        <dbReference type="Pfam" id="PF00732"/>
    </source>
</evidence>
<evidence type="ECO:0000313" key="10">
    <source>
        <dbReference type="Proteomes" id="UP000720189"/>
    </source>
</evidence>
<dbReference type="GO" id="GO:0016020">
    <property type="term" value="C:membrane"/>
    <property type="evidence" value="ECO:0007669"/>
    <property type="project" value="UniProtKB-SubCell"/>
</dbReference>
<dbReference type="GO" id="GO:0044550">
    <property type="term" value="P:secondary metabolite biosynthetic process"/>
    <property type="evidence" value="ECO:0007669"/>
    <property type="project" value="TreeGrafter"/>
</dbReference>
<evidence type="ECO:0000313" key="9">
    <source>
        <dbReference type="EMBL" id="KAH7265691.1"/>
    </source>
</evidence>
<dbReference type="EMBL" id="JAGMUX010000003">
    <property type="protein sequence ID" value="KAH7265691.1"/>
    <property type="molecule type" value="Genomic_DNA"/>
</dbReference>
<dbReference type="GO" id="GO:0022857">
    <property type="term" value="F:transmembrane transporter activity"/>
    <property type="evidence" value="ECO:0007669"/>
    <property type="project" value="InterPro"/>
</dbReference>
<evidence type="ECO:0000256" key="6">
    <source>
        <dbReference type="SAM" id="SignalP"/>
    </source>
</evidence>
<evidence type="ECO:0000256" key="3">
    <source>
        <dbReference type="ARBA" id="ARBA00023180"/>
    </source>
</evidence>
<dbReference type="InterPro" id="IPR036188">
    <property type="entry name" value="FAD/NAD-bd_sf"/>
</dbReference>
<dbReference type="PANTHER" id="PTHR11552:SF138">
    <property type="entry name" value="DEHYDROGENASE PKFF-RELATED"/>
    <property type="match status" value="1"/>
</dbReference>
<dbReference type="GO" id="GO:0016614">
    <property type="term" value="F:oxidoreductase activity, acting on CH-OH group of donors"/>
    <property type="evidence" value="ECO:0007669"/>
    <property type="project" value="InterPro"/>
</dbReference>
<accession>A0A9P9KNW8</accession>
<dbReference type="GeneID" id="70226985"/>
<feature type="transmembrane region" description="Helical" evidence="5">
    <location>
        <begin position="946"/>
        <end position="970"/>
    </location>
</feature>
<dbReference type="InterPro" id="IPR011701">
    <property type="entry name" value="MFS"/>
</dbReference>
<comment type="caution">
    <text evidence="9">The sequence shown here is derived from an EMBL/GenBank/DDBJ whole genome shotgun (WGS) entry which is preliminary data.</text>
</comment>